<evidence type="ECO:0000313" key="1">
    <source>
        <dbReference type="EMBL" id="MBZ2386068.1"/>
    </source>
</evidence>
<organism evidence="1 2">
    <name type="scientific">Anaerococcus murdochii</name>
    <dbReference type="NCBI Taxonomy" id="411577"/>
    <lineage>
        <taxon>Bacteria</taxon>
        <taxon>Bacillati</taxon>
        <taxon>Bacillota</taxon>
        <taxon>Tissierellia</taxon>
        <taxon>Tissierellales</taxon>
        <taxon>Peptoniphilaceae</taxon>
        <taxon>Anaerococcus</taxon>
    </lineage>
</organism>
<dbReference type="Proteomes" id="UP000734271">
    <property type="component" value="Unassembled WGS sequence"/>
</dbReference>
<proteinExistence type="predicted"/>
<accession>A0ABS7SX21</accession>
<dbReference type="RefSeq" id="WP_223417936.1">
    <property type="nucleotide sequence ID" value="NZ_JAIPME010000002.1"/>
</dbReference>
<reference evidence="1 2" key="1">
    <citation type="submission" date="2021-08" db="EMBL/GenBank/DDBJ databases">
        <title>FDA dAtabase for Regulatory Grade micrObial Sequences (FDA-ARGOS): Supporting development and validation of Infectious Disease Dx tests.</title>
        <authorList>
            <person name="Sproer C."/>
            <person name="Gronow S."/>
            <person name="Severitt S."/>
            <person name="Schroder I."/>
            <person name="Tallon L."/>
            <person name="Sadzewicz L."/>
            <person name="Zhao X."/>
            <person name="Boylan J."/>
            <person name="Ott S."/>
            <person name="Bowen H."/>
            <person name="Vavikolanu K."/>
            <person name="Hazen T."/>
            <person name="Aluvathingal J."/>
            <person name="Nadendla S."/>
            <person name="Lowell S."/>
            <person name="Myers T."/>
            <person name="Yan Y."/>
            <person name="Sichtig H."/>
        </authorList>
    </citation>
    <scope>NUCLEOTIDE SEQUENCE [LARGE SCALE GENOMIC DNA]</scope>
    <source>
        <strain evidence="1 2">FDAARGOS_1460</strain>
    </source>
</reference>
<protein>
    <submittedName>
        <fullName evidence="1">Retropepsin-like domain-containing protein</fullName>
    </submittedName>
</protein>
<comment type="caution">
    <text evidence="1">The sequence shown here is derived from an EMBL/GenBank/DDBJ whole genome shotgun (WGS) entry which is preliminary data.</text>
</comment>
<evidence type="ECO:0000313" key="2">
    <source>
        <dbReference type="Proteomes" id="UP000734271"/>
    </source>
</evidence>
<sequence length="258" mass="28791">MDFSLVPVADNTFLNFIYLGLGSNGKNLIAMFNTRGNTMIKESLAADLDIDYLDKDYIDDKKTYKRAFLSELLIGGLKLNKVPVLVAKDSTFDLGTDPMGNTNDCDMVLGWNVISQFAWRANPKEGRFEVQTSDFMEPNKEKTNQPIINIGFIDRIIKAAIDTSRPVTILSPSLAKEAIDSDNEVKETLTMLGESLDDITNLSRFIFTNDNKEVRLASPQIEPALEGADIQVVFGADLLRSTNWAIYGPTGYIRLENF</sequence>
<keyword evidence="2" id="KW-1185">Reference proteome</keyword>
<name>A0ABS7SX21_9FIRM</name>
<dbReference type="EMBL" id="JAIPME010000002">
    <property type="protein sequence ID" value="MBZ2386068.1"/>
    <property type="molecule type" value="Genomic_DNA"/>
</dbReference>
<gene>
    <name evidence="1" type="ORF">K8P03_01945</name>
</gene>